<keyword evidence="3" id="KW-1185">Reference proteome</keyword>
<protein>
    <submittedName>
        <fullName evidence="2">Uncharacterized protein</fullName>
    </submittedName>
</protein>
<name>A0ABN3BV62_9MICC</name>
<organism evidence="2 3">
    <name type="scientific">Sinomonas flava</name>
    <dbReference type="NCBI Taxonomy" id="496857"/>
    <lineage>
        <taxon>Bacteria</taxon>
        <taxon>Bacillati</taxon>
        <taxon>Actinomycetota</taxon>
        <taxon>Actinomycetes</taxon>
        <taxon>Micrococcales</taxon>
        <taxon>Micrococcaceae</taxon>
        <taxon>Sinomonas</taxon>
    </lineage>
</organism>
<dbReference type="EMBL" id="BAAAQW010000005">
    <property type="protein sequence ID" value="GAA2200142.1"/>
    <property type="molecule type" value="Genomic_DNA"/>
</dbReference>
<gene>
    <name evidence="2" type="ORF">GCM10009849_19450</name>
</gene>
<comment type="caution">
    <text evidence="2">The sequence shown here is derived from an EMBL/GenBank/DDBJ whole genome shotgun (WGS) entry which is preliminary data.</text>
</comment>
<evidence type="ECO:0000313" key="2">
    <source>
        <dbReference type="EMBL" id="GAA2200142.1"/>
    </source>
</evidence>
<evidence type="ECO:0000313" key="3">
    <source>
        <dbReference type="Proteomes" id="UP001500432"/>
    </source>
</evidence>
<proteinExistence type="predicted"/>
<reference evidence="2 3" key="1">
    <citation type="journal article" date="2019" name="Int. J. Syst. Evol. Microbiol.">
        <title>The Global Catalogue of Microorganisms (GCM) 10K type strain sequencing project: providing services to taxonomists for standard genome sequencing and annotation.</title>
        <authorList>
            <consortium name="The Broad Institute Genomics Platform"/>
            <consortium name="The Broad Institute Genome Sequencing Center for Infectious Disease"/>
            <person name="Wu L."/>
            <person name="Ma J."/>
        </authorList>
    </citation>
    <scope>NUCLEOTIDE SEQUENCE [LARGE SCALE GENOMIC DNA]</scope>
    <source>
        <strain evidence="2 3">JCM 16034</strain>
    </source>
</reference>
<dbReference type="Proteomes" id="UP001500432">
    <property type="component" value="Unassembled WGS sequence"/>
</dbReference>
<evidence type="ECO:0000256" key="1">
    <source>
        <dbReference type="SAM" id="MobiDB-lite"/>
    </source>
</evidence>
<accession>A0ABN3BV62</accession>
<feature type="region of interest" description="Disordered" evidence="1">
    <location>
        <begin position="1"/>
        <end position="32"/>
    </location>
</feature>
<sequence>MTSEASMPSGSHREIHEDPEDSAGSGTLVLRSWREPDGRLRVRLLSASGAEAPASVLVTDSPDSVLHAVEGWLKEQAGEDSSDARRAAGA</sequence>